<dbReference type="PROSITE" id="PS50011">
    <property type="entry name" value="PROTEIN_KINASE_DOM"/>
    <property type="match status" value="1"/>
</dbReference>
<dbReference type="PANTHER" id="PTHR45832:SF22">
    <property type="entry name" value="SERINE_THREONINE-PROTEIN KINASE SAMKA-RELATED"/>
    <property type="match status" value="1"/>
</dbReference>
<dbReference type="InterPro" id="IPR008266">
    <property type="entry name" value="Tyr_kinase_AS"/>
</dbReference>
<feature type="domain" description="Protein kinase" evidence="5">
    <location>
        <begin position="24"/>
        <end position="297"/>
    </location>
</feature>
<comment type="similarity">
    <text evidence="1">Belongs to the protein kinase superfamily. STE Ser/Thr protein kinase family. STE20 subfamily.</text>
</comment>
<dbReference type="CDD" id="cd14014">
    <property type="entry name" value="STKc_PknB_like"/>
    <property type="match status" value="1"/>
</dbReference>
<dbReference type="GO" id="GO:0005524">
    <property type="term" value="F:ATP binding"/>
    <property type="evidence" value="ECO:0007669"/>
    <property type="project" value="UniProtKB-UniRule"/>
</dbReference>
<evidence type="ECO:0000256" key="4">
    <source>
        <dbReference type="PROSITE-ProRule" id="PRU10141"/>
    </source>
</evidence>
<evidence type="ECO:0000256" key="1">
    <source>
        <dbReference type="ARBA" id="ARBA00008874"/>
    </source>
</evidence>
<dbReference type="RefSeq" id="WP_099142416.1">
    <property type="nucleotide sequence ID" value="NZ_CAWNOR010000049.1"/>
</dbReference>
<dbReference type="Pfam" id="PF00069">
    <property type="entry name" value="Pkinase"/>
    <property type="match status" value="1"/>
</dbReference>
<dbReference type="AlphaFoldDB" id="A0A2D0L9W8"/>
<evidence type="ECO:0000313" key="7">
    <source>
        <dbReference type="Proteomes" id="UP000221101"/>
    </source>
</evidence>
<evidence type="ECO:0000256" key="2">
    <source>
        <dbReference type="ARBA" id="ARBA00022741"/>
    </source>
</evidence>
<keyword evidence="2 4" id="KW-0547">Nucleotide-binding</keyword>
<keyword evidence="6" id="KW-0418">Kinase</keyword>
<keyword evidence="3 4" id="KW-0067">ATP-binding</keyword>
<dbReference type="InterPro" id="IPR017441">
    <property type="entry name" value="Protein_kinase_ATP_BS"/>
</dbReference>
<dbReference type="OrthoDB" id="9801841at2"/>
<sequence length="329" mass="37171">MLSTGNNNLFSSCALPIGYCFDEFEIEKVIGNGGFGIVYRAWDHRLKRSIAIKEYMPASLVVRAENLQLKLRRKTLKKKFQYGLNDFIREAHFMSCFNHPCLPLFLRFWQKNATAYIATPFYNGLTLKTVLATRPKTINECWLRNILHPLFDAINTLHQAGYLHCDIALDNILIQENGAPILLDLGSTRKMTKQLSDDVEITIRPGFTPIEQYLADEKTPQGPWTDIYALGATLHTLMTGSPPPVSIVRNLEDHYHPLIKRQPAGYSAPFLHAIDRALAIPPLERPASIAQLATLFKIPVATSWSNIALPDRLMETQSNRLTTYTSCAD</sequence>
<organism evidence="6 7">
    <name type="scientific">Xenorhabdus kozodoii</name>
    <dbReference type="NCBI Taxonomy" id="351676"/>
    <lineage>
        <taxon>Bacteria</taxon>
        <taxon>Pseudomonadati</taxon>
        <taxon>Pseudomonadota</taxon>
        <taxon>Gammaproteobacteria</taxon>
        <taxon>Enterobacterales</taxon>
        <taxon>Morganellaceae</taxon>
        <taxon>Xenorhabdus</taxon>
    </lineage>
</organism>
<dbReference type="InterPro" id="IPR011009">
    <property type="entry name" value="Kinase-like_dom_sf"/>
</dbReference>
<dbReference type="PROSITE" id="PS00107">
    <property type="entry name" value="PROTEIN_KINASE_ATP"/>
    <property type="match status" value="1"/>
</dbReference>
<protein>
    <submittedName>
        <fullName evidence="6">Serine/threonine-protein kinase PknK</fullName>
    </submittedName>
</protein>
<name>A0A2D0L9W8_9GAMM</name>
<dbReference type="Proteomes" id="UP000221101">
    <property type="component" value="Unassembled WGS sequence"/>
</dbReference>
<proteinExistence type="inferred from homology"/>
<dbReference type="EMBL" id="NJCX01000016">
    <property type="protein sequence ID" value="PHM72489.1"/>
    <property type="molecule type" value="Genomic_DNA"/>
</dbReference>
<dbReference type="SUPFAM" id="SSF56112">
    <property type="entry name" value="Protein kinase-like (PK-like)"/>
    <property type="match status" value="1"/>
</dbReference>
<keyword evidence="7" id="KW-1185">Reference proteome</keyword>
<dbReference type="PROSITE" id="PS00109">
    <property type="entry name" value="PROTEIN_KINASE_TYR"/>
    <property type="match status" value="1"/>
</dbReference>
<comment type="caution">
    <text evidence="6">The sequence shown here is derived from an EMBL/GenBank/DDBJ whole genome shotgun (WGS) entry which is preliminary data.</text>
</comment>
<dbReference type="InterPro" id="IPR051931">
    <property type="entry name" value="PAK3-like"/>
</dbReference>
<evidence type="ECO:0000313" key="6">
    <source>
        <dbReference type="EMBL" id="PHM72489.1"/>
    </source>
</evidence>
<reference evidence="6 7" key="1">
    <citation type="journal article" date="2017" name="Nat. Microbiol.">
        <title>Natural product diversity associated with the nematode symbionts Photorhabdus and Xenorhabdus.</title>
        <authorList>
            <person name="Tobias N.J."/>
            <person name="Wolff H."/>
            <person name="Djahanschiri B."/>
            <person name="Grundmann F."/>
            <person name="Kronenwerth M."/>
            <person name="Shi Y.M."/>
            <person name="Simonyi S."/>
            <person name="Grun P."/>
            <person name="Shapiro-Ilan D."/>
            <person name="Pidot S.J."/>
            <person name="Stinear T.P."/>
            <person name="Ebersberger I."/>
            <person name="Bode H.B."/>
        </authorList>
    </citation>
    <scope>NUCLEOTIDE SEQUENCE [LARGE SCALE GENOMIC DNA]</scope>
    <source>
        <strain evidence="6 7">DSM 17907</strain>
    </source>
</reference>
<evidence type="ECO:0000256" key="3">
    <source>
        <dbReference type="ARBA" id="ARBA00022840"/>
    </source>
</evidence>
<dbReference type="PANTHER" id="PTHR45832">
    <property type="entry name" value="SERINE/THREONINE-PROTEIN KINASE SAMKA-RELATED-RELATED"/>
    <property type="match status" value="1"/>
</dbReference>
<keyword evidence="6" id="KW-0808">Transferase</keyword>
<accession>A0A2D0L9W8</accession>
<feature type="binding site" evidence="4">
    <location>
        <position position="53"/>
    </location>
    <ligand>
        <name>ATP</name>
        <dbReference type="ChEBI" id="CHEBI:30616"/>
    </ligand>
</feature>
<gene>
    <name evidence="6" type="ORF">Xkoz_02442</name>
</gene>
<dbReference type="Gene3D" id="1.10.510.10">
    <property type="entry name" value="Transferase(Phosphotransferase) domain 1"/>
    <property type="match status" value="1"/>
</dbReference>
<dbReference type="InterPro" id="IPR000719">
    <property type="entry name" value="Prot_kinase_dom"/>
</dbReference>
<dbReference type="GO" id="GO:0004672">
    <property type="term" value="F:protein kinase activity"/>
    <property type="evidence" value="ECO:0007669"/>
    <property type="project" value="InterPro"/>
</dbReference>
<evidence type="ECO:0000259" key="5">
    <source>
        <dbReference type="PROSITE" id="PS50011"/>
    </source>
</evidence>